<sequence length="213" mass="23443">MPKSSLITAPLRGALFECFQATTRLVRPELRRQLILVGGLASIAHFSVYSTEDVDVAAPVDALTDIWQGVTAGAPNFSIEPDGKLAFDASQGFRVRIDLIEIGPGIVERIHVTEPFFEGSVASMSDLLRLRAMTVVDRGSDGEAADFRWLLSEVARVGQILPGLDAEELEYMSEAGRSYLGRLDRLVLFSVLNEEDAFSLLLLDNSQMEDFYT</sequence>
<dbReference type="GeneID" id="63750006"/>
<gene>
    <name evidence="1" type="ORF">ASPWEDRAFT_351219</name>
</gene>
<name>A0A1L9RVW7_ASPWE</name>
<dbReference type="VEuPathDB" id="FungiDB:ASPWEDRAFT_351219"/>
<organism evidence="1 2">
    <name type="scientific">Aspergillus wentii DTO 134E9</name>
    <dbReference type="NCBI Taxonomy" id="1073089"/>
    <lineage>
        <taxon>Eukaryota</taxon>
        <taxon>Fungi</taxon>
        <taxon>Dikarya</taxon>
        <taxon>Ascomycota</taxon>
        <taxon>Pezizomycotina</taxon>
        <taxon>Eurotiomycetes</taxon>
        <taxon>Eurotiomycetidae</taxon>
        <taxon>Eurotiales</taxon>
        <taxon>Aspergillaceae</taxon>
        <taxon>Aspergillus</taxon>
        <taxon>Aspergillus subgen. Cremei</taxon>
    </lineage>
</organism>
<accession>A0A1L9RVW7</accession>
<protein>
    <recommendedName>
        <fullName evidence="3">Nucleotidyl transferase AbiEii/AbiGii toxin family protein</fullName>
    </recommendedName>
</protein>
<evidence type="ECO:0000313" key="1">
    <source>
        <dbReference type="EMBL" id="OJJ39007.1"/>
    </source>
</evidence>
<dbReference type="Proteomes" id="UP000184383">
    <property type="component" value="Unassembled WGS sequence"/>
</dbReference>
<dbReference type="AlphaFoldDB" id="A0A1L9RVW7"/>
<evidence type="ECO:0000313" key="2">
    <source>
        <dbReference type="Proteomes" id="UP000184383"/>
    </source>
</evidence>
<proteinExistence type="predicted"/>
<dbReference type="RefSeq" id="XP_040692683.1">
    <property type="nucleotide sequence ID" value="XM_040834158.1"/>
</dbReference>
<reference evidence="2" key="1">
    <citation type="journal article" date="2017" name="Genome Biol.">
        <title>Comparative genomics reveals high biological diversity and specific adaptations in the industrially and medically important fungal genus Aspergillus.</title>
        <authorList>
            <person name="de Vries R.P."/>
            <person name="Riley R."/>
            <person name="Wiebenga A."/>
            <person name="Aguilar-Osorio G."/>
            <person name="Amillis S."/>
            <person name="Uchima C.A."/>
            <person name="Anderluh G."/>
            <person name="Asadollahi M."/>
            <person name="Askin M."/>
            <person name="Barry K."/>
            <person name="Battaglia E."/>
            <person name="Bayram O."/>
            <person name="Benocci T."/>
            <person name="Braus-Stromeyer S.A."/>
            <person name="Caldana C."/>
            <person name="Canovas D."/>
            <person name="Cerqueira G.C."/>
            <person name="Chen F."/>
            <person name="Chen W."/>
            <person name="Choi C."/>
            <person name="Clum A."/>
            <person name="Dos Santos R.A."/>
            <person name="Damasio A.R."/>
            <person name="Diallinas G."/>
            <person name="Emri T."/>
            <person name="Fekete E."/>
            <person name="Flipphi M."/>
            <person name="Freyberg S."/>
            <person name="Gallo A."/>
            <person name="Gournas C."/>
            <person name="Habgood R."/>
            <person name="Hainaut M."/>
            <person name="Harispe M.L."/>
            <person name="Henrissat B."/>
            <person name="Hilden K.S."/>
            <person name="Hope R."/>
            <person name="Hossain A."/>
            <person name="Karabika E."/>
            <person name="Karaffa L."/>
            <person name="Karanyi Z."/>
            <person name="Krasevec N."/>
            <person name="Kuo A."/>
            <person name="Kusch H."/>
            <person name="LaButti K."/>
            <person name="Lagendijk E.L."/>
            <person name="Lapidus A."/>
            <person name="Levasseur A."/>
            <person name="Lindquist E."/>
            <person name="Lipzen A."/>
            <person name="Logrieco A.F."/>
            <person name="MacCabe A."/>
            <person name="Maekelae M.R."/>
            <person name="Malavazi I."/>
            <person name="Melin P."/>
            <person name="Meyer V."/>
            <person name="Mielnichuk N."/>
            <person name="Miskei M."/>
            <person name="Molnar A.P."/>
            <person name="Mule G."/>
            <person name="Ngan C.Y."/>
            <person name="Orejas M."/>
            <person name="Orosz E."/>
            <person name="Ouedraogo J.P."/>
            <person name="Overkamp K.M."/>
            <person name="Park H.-S."/>
            <person name="Perrone G."/>
            <person name="Piumi F."/>
            <person name="Punt P.J."/>
            <person name="Ram A.F."/>
            <person name="Ramon A."/>
            <person name="Rauscher S."/>
            <person name="Record E."/>
            <person name="Riano-Pachon D.M."/>
            <person name="Robert V."/>
            <person name="Roehrig J."/>
            <person name="Ruller R."/>
            <person name="Salamov A."/>
            <person name="Salih N.S."/>
            <person name="Samson R.A."/>
            <person name="Sandor E."/>
            <person name="Sanguinetti M."/>
            <person name="Schuetze T."/>
            <person name="Sepcic K."/>
            <person name="Shelest E."/>
            <person name="Sherlock G."/>
            <person name="Sophianopoulou V."/>
            <person name="Squina F.M."/>
            <person name="Sun H."/>
            <person name="Susca A."/>
            <person name="Todd R.B."/>
            <person name="Tsang A."/>
            <person name="Unkles S.E."/>
            <person name="van de Wiele N."/>
            <person name="van Rossen-Uffink D."/>
            <person name="Oliveira J.V."/>
            <person name="Vesth T.C."/>
            <person name="Visser J."/>
            <person name="Yu J.-H."/>
            <person name="Zhou M."/>
            <person name="Andersen M.R."/>
            <person name="Archer D.B."/>
            <person name="Baker S.E."/>
            <person name="Benoit I."/>
            <person name="Brakhage A.A."/>
            <person name="Braus G.H."/>
            <person name="Fischer R."/>
            <person name="Frisvad J.C."/>
            <person name="Goldman G.H."/>
            <person name="Houbraken J."/>
            <person name="Oakley B."/>
            <person name="Pocsi I."/>
            <person name="Scazzocchio C."/>
            <person name="Seiboth B."/>
            <person name="vanKuyk P.A."/>
            <person name="Wortman J."/>
            <person name="Dyer P.S."/>
            <person name="Grigoriev I.V."/>
        </authorList>
    </citation>
    <scope>NUCLEOTIDE SEQUENCE [LARGE SCALE GENOMIC DNA]</scope>
    <source>
        <strain evidence="2">DTO 134E9</strain>
    </source>
</reference>
<dbReference type="EMBL" id="KV878210">
    <property type="protein sequence ID" value="OJJ39007.1"/>
    <property type="molecule type" value="Genomic_DNA"/>
</dbReference>
<evidence type="ECO:0008006" key="3">
    <source>
        <dbReference type="Google" id="ProtNLM"/>
    </source>
</evidence>
<dbReference type="STRING" id="1073089.A0A1L9RVW7"/>
<keyword evidence="2" id="KW-1185">Reference proteome</keyword>
<dbReference type="OrthoDB" id="5418922at2759"/>